<dbReference type="Gene3D" id="1.20.1530.20">
    <property type="match status" value="1"/>
</dbReference>
<evidence type="ECO:0000256" key="3">
    <source>
        <dbReference type="ARBA" id="ARBA00022692"/>
    </source>
</evidence>
<sequence length="426" mass="46482">MICEVRAVHRTELQSIVSKMEGDLNLGDLDITEYVYVSTTCLMCITTFCLNVAMGCILQPQDFKRQWNTIGGTLAGAVLQYLVFPATVFMVSHLMGLPGQYSIGMALVASCPASALTALVTYYINGDVCLSFCLTAVNSAVSIGFAPAMLHLYSRSWTHQTLHIALWPLISALALHTASPILGYLVKKGSEDVAWFVEKIGTVIGLLSFIINCIIQLVAHGRYIQRATWGVFFVMLLLPSLGWISAYVLALLFRQNVWKRRTICVEILLHNISLALLILGTTFHDFKGRIDVAGVLSLFNSITGLYALVVVVAYNLRPAWTKSGSGRLERAEELHDLSPDQNPSEDSDEENGLSTPKGESTKGNGGIANNRPIAMVWGPLAVTSTSREDAKSTLPAPKTYPSRLAKLKPSDPPLSLRRGPIQVSVI</sequence>
<feature type="compositionally biased region" description="Polar residues" evidence="7">
    <location>
        <begin position="352"/>
        <end position="362"/>
    </location>
</feature>
<dbReference type="OrthoDB" id="203097at2759"/>
<dbReference type="PANTHER" id="PTHR10361">
    <property type="entry name" value="SODIUM-BILE ACID COTRANSPORTER"/>
    <property type="match status" value="1"/>
</dbReference>
<dbReference type="InterPro" id="IPR004710">
    <property type="entry name" value="Bilac:Na_transpt"/>
</dbReference>
<dbReference type="PANTHER" id="PTHR10361:SF28">
    <property type="entry name" value="P3 PROTEIN-RELATED"/>
    <property type="match status" value="1"/>
</dbReference>
<evidence type="ECO:0000313" key="10">
    <source>
        <dbReference type="Proteomes" id="UP000887568"/>
    </source>
</evidence>
<feature type="transmembrane region" description="Helical" evidence="8">
    <location>
        <begin position="34"/>
        <end position="58"/>
    </location>
</feature>
<evidence type="ECO:0000256" key="7">
    <source>
        <dbReference type="SAM" id="MobiDB-lite"/>
    </source>
</evidence>
<keyword evidence="6 8" id="KW-0472">Membrane</keyword>
<protein>
    <submittedName>
        <fullName evidence="9">Uncharacterized protein</fullName>
    </submittedName>
</protein>
<dbReference type="RefSeq" id="XP_038054308.1">
    <property type="nucleotide sequence ID" value="XM_038198380.1"/>
</dbReference>
<dbReference type="GeneID" id="119726626"/>
<feature type="transmembrane region" description="Helical" evidence="8">
    <location>
        <begin position="265"/>
        <end position="283"/>
    </location>
</feature>
<dbReference type="GO" id="GO:0008508">
    <property type="term" value="F:bile acid:sodium symporter activity"/>
    <property type="evidence" value="ECO:0007669"/>
    <property type="project" value="TreeGrafter"/>
</dbReference>
<dbReference type="Proteomes" id="UP000887568">
    <property type="component" value="Unplaced"/>
</dbReference>
<evidence type="ECO:0000256" key="1">
    <source>
        <dbReference type="ARBA" id="ARBA00004141"/>
    </source>
</evidence>
<dbReference type="InterPro" id="IPR002657">
    <property type="entry name" value="BilAc:Na_symport/Acr3"/>
</dbReference>
<feature type="transmembrane region" description="Helical" evidence="8">
    <location>
        <begin position="101"/>
        <end position="124"/>
    </location>
</feature>
<keyword evidence="5 8" id="KW-1133">Transmembrane helix</keyword>
<accession>A0A913ZRB1</accession>
<comment type="subcellular location">
    <subcellularLocation>
        <location evidence="1">Membrane</location>
        <topology evidence="1">Multi-pass membrane protein</topology>
    </subcellularLocation>
</comment>
<feature type="transmembrane region" description="Helical" evidence="8">
    <location>
        <begin position="193"/>
        <end position="219"/>
    </location>
</feature>
<proteinExistence type="inferred from homology"/>
<feature type="region of interest" description="Disordered" evidence="7">
    <location>
        <begin position="332"/>
        <end position="371"/>
    </location>
</feature>
<dbReference type="AlphaFoldDB" id="A0A913ZRB1"/>
<organism evidence="9 10">
    <name type="scientific">Patiria miniata</name>
    <name type="common">Bat star</name>
    <name type="synonym">Asterina miniata</name>
    <dbReference type="NCBI Taxonomy" id="46514"/>
    <lineage>
        <taxon>Eukaryota</taxon>
        <taxon>Metazoa</taxon>
        <taxon>Echinodermata</taxon>
        <taxon>Eleutherozoa</taxon>
        <taxon>Asterozoa</taxon>
        <taxon>Asteroidea</taxon>
        <taxon>Valvatacea</taxon>
        <taxon>Valvatida</taxon>
        <taxon>Asterinidae</taxon>
        <taxon>Patiria</taxon>
    </lineage>
</organism>
<evidence type="ECO:0000256" key="6">
    <source>
        <dbReference type="ARBA" id="ARBA00023136"/>
    </source>
</evidence>
<evidence type="ECO:0000256" key="4">
    <source>
        <dbReference type="ARBA" id="ARBA00022847"/>
    </source>
</evidence>
<evidence type="ECO:0000256" key="2">
    <source>
        <dbReference type="ARBA" id="ARBA00006528"/>
    </source>
</evidence>
<dbReference type="Pfam" id="PF01758">
    <property type="entry name" value="SBF"/>
    <property type="match status" value="1"/>
</dbReference>
<evidence type="ECO:0000256" key="5">
    <source>
        <dbReference type="ARBA" id="ARBA00022989"/>
    </source>
</evidence>
<reference evidence="9" key="1">
    <citation type="submission" date="2022-11" db="UniProtKB">
        <authorList>
            <consortium name="EnsemblMetazoa"/>
        </authorList>
    </citation>
    <scope>IDENTIFICATION</scope>
</reference>
<comment type="similarity">
    <text evidence="2">Belongs to the bile acid:sodium symporter (BASS) (TC 2.A.28) family.</text>
</comment>
<feature type="region of interest" description="Disordered" evidence="7">
    <location>
        <begin position="384"/>
        <end position="426"/>
    </location>
</feature>
<keyword evidence="10" id="KW-1185">Reference proteome</keyword>
<feature type="transmembrane region" description="Helical" evidence="8">
    <location>
        <begin position="231"/>
        <end position="253"/>
    </location>
</feature>
<feature type="transmembrane region" description="Helical" evidence="8">
    <location>
        <begin position="295"/>
        <end position="316"/>
    </location>
</feature>
<feature type="transmembrane region" description="Helical" evidence="8">
    <location>
        <begin position="131"/>
        <end position="153"/>
    </location>
</feature>
<dbReference type="GO" id="GO:0016020">
    <property type="term" value="C:membrane"/>
    <property type="evidence" value="ECO:0007669"/>
    <property type="project" value="UniProtKB-SubCell"/>
</dbReference>
<keyword evidence="3 8" id="KW-0812">Transmembrane</keyword>
<feature type="transmembrane region" description="Helical" evidence="8">
    <location>
        <begin position="70"/>
        <end position="95"/>
    </location>
</feature>
<keyword evidence="4" id="KW-0813">Transport</keyword>
<dbReference type="OMA" id="TLHIALW"/>
<name>A0A913ZRB1_PATMI</name>
<dbReference type="EnsemblMetazoa" id="XM_038198380.1">
    <property type="protein sequence ID" value="XP_038054308.1"/>
    <property type="gene ID" value="LOC119726626"/>
</dbReference>
<evidence type="ECO:0000313" key="9">
    <source>
        <dbReference type="EnsemblMetazoa" id="XP_038054308.1"/>
    </source>
</evidence>
<keyword evidence="4" id="KW-0769">Symport</keyword>
<dbReference type="InterPro" id="IPR038770">
    <property type="entry name" value="Na+/solute_symporter_sf"/>
</dbReference>
<feature type="transmembrane region" description="Helical" evidence="8">
    <location>
        <begin position="165"/>
        <end position="186"/>
    </location>
</feature>
<evidence type="ECO:0000256" key="8">
    <source>
        <dbReference type="SAM" id="Phobius"/>
    </source>
</evidence>